<protein>
    <submittedName>
        <fullName evidence="1">Putative nuclease HARBI1</fullName>
    </submittedName>
</protein>
<dbReference type="Proteomes" id="UP000078542">
    <property type="component" value="Unassembled WGS sequence"/>
</dbReference>
<accession>A0A151IPT6</accession>
<dbReference type="EMBL" id="KQ976811">
    <property type="protein sequence ID" value="KYN08182.1"/>
    <property type="molecule type" value="Genomic_DNA"/>
</dbReference>
<evidence type="ECO:0000313" key="2">
    <source>
        <dbReference type="Proteomes" id="UP000078542"/>
    </source>
</evidence>
<sequence>VEKQIAISVYKLASCAEYRVVGNVIGVHKSTAKRCLFRVTRAINKVIVKKNIYIFMENEFISLQFKEKTFIPQLIGCIDGTHIPIIAPYEGYRDFVNRKGWPSYNVMAVVDHNGRWRISCKKMDCDYTFAPQIILACCTLHNFVQSQKEQFFTEWLQEVLDSDRLFPQPTDIQNRNRDCVPDVAVRDHLKQYLATKYPLKKLLYDSGKNKDYYYFYAY</sequence>
<dbReference type="AlphaFoldDB" id="A0A151IPT6"/>
<organism evidence="1 2">
    <name type="scientific">Cyphomyrmex costatus</name>
    <dbReference type="NCBI Taxonomy" id="456900"/>
    <lineage>
        <taxon>Eukaryota</taxon>
        <taxon>Metazoa</taxon>
        <taxon>Ecdysozoa</taxon>
        <taxon>Arthropoda</taxon>
        <taxon>Hexapoda</taxon>
        <taxon>Insecta</taxon>
        <taxon>Pterygota</taxon>
        <taxon>Neoptera</taxon>
        <taxon>Endopterygota</taxon>
        <taxon>Hymenoptera</taxon>
        <taxon>Apocrita</taxon>
        <taxon>Aculeata</taxon>
        <taxon>Formicoidea</taxon>
        <taxon>Formicidae</taxon>
        <taxon>Myrmicinae</taxon>
        <taxon>Cyphomyrmex</taxon>
    </lineage>
</organism>
<proteinExistence type="predicted"/>
<gene>
    <name evidence="1" type="ORF">ALC62_00837</name>
</gene>
<name>A0A151IPT6_9HYME</name>
<evidence type="ECO:0000313" key="1">
    <source>
        <dbReference type="EMBL" id="KYN08182.1"/>
    </source>
</evidence>
<keyword evidence="2" id="KW-1185">Reference proteome</keyword>
<feature type="non-terminal residue" evidence="1">
    <location>
        <position position="1"/>
    </location>
</feature>
<reference evidence="1 2" key="1">
    <citation type="submission" date="2016-03" db="EMBL/GenBank/DDBJ databases">
        <title>Cyphomyrmex costatus WGS genome.</title>
        <authorList>
            <person name="Nygaard S."/>
            <person name="Hu H."/>
            <person name="Boomsma J."/>
            <person name="Zhang G."/>
        </authorList>
    </citation>
    <scope>NUCLEOTIDE SEQUENCE [LARGE SCALE GENOMIC DNA]</scope>
    <source>
        <strain evidence="1">MS0001</strain>
        <tissue evidence="1">Whole body</tissue>
    </source>
</reference>
<dbReference type="STRING" id="456900.A0A151IPT6"/>